<evidence type="ECO:0000256" key="4">
    <source>
        <dbReference type="SAM" id="MobiDB-lite"/>
    </source>
</evidence>
<comment type="caution">
    <text evidence="6">The sequence shown here is derived from an EMBL/GenBank/DDBJ whole genome shotgun (WGS) entry which is preliminary data.</text>
</comment>
<gene>
    <name evidence="6" type="primary">epmA</name>
    <name evidence="6" type="ORF">LzC2_15840</name>
</gene>
<dbReference type="PANTHER" id="PTHR42918:SF6">
    <property type="entry name" value="ELONGATION FACTOR P--(R)-BETA-LYSINE LIGASE"/>
    <property type="match status" value="1"/>
</dbReference>
<proteinExistence type="predicted"/>
<evidence type="ECO:0000313" key="7">
    <source>
        <dbReference type="Proteomes" id="UP000609651"/>
    </source>
</evidence>
<dbReference type="Gene3D" id="3.30.930.10">
    <property type="entry name" value="Bira Bifunctional Protein, Domain 2"/>
    <property type="match status" value="1"/>
</dbReference>
<feature type="compositionally biased region" description="Basic and acidic residues" evidence="4">
    <location>
        <begin position="147"/>
        <end position="160"/>
    </location>
</feature>
<keyword evidence="6" id="KW-0648">Protein biosynthesis</keyword>
<protein>
    <submittedName>
        <fullName evidence="6">Elongation factor P--(R)-beta-lysine ligase</fullName>
        <ecNumber evidence="6">6.3.1.-</ecNumber>
    </submittedName>
</protein>
<dbReference type="EMBL" id="WTPX01000039">
    <property type="protein sequence ID" value="NNJ25513.1"/>
    <property type="molecule type" value="Genomic_DNA"/>
</dbReference>
<evidence type="ECO:0000256" key="3">
    <source>
        <dbReference type="ARBA" id="ARBA00022840"/>
    </source>
</evidence>
<dbReference type="RefSeq" id="WP_171185605.1">
    <property type="nucleotide sequence ID" value="NZ_WTPX01000039.1"/>
</dbReference>
<dbReference type="GO" id="GO:0016874">
    <property type="term" value="F:ligase activity"/>
    <property type="evidence" value="ECO:0007669"/>
    <property type="project" value="UniProtKB-KW"/>
</dbReference>
<sequence>MNDFRPTATLEALRTRAALTARLRGFFAERDYLEVDTPVLSGDVVVDAHLEPLRTRVHPDPTHRERFEPRFLQTSPEFHLKRLVAAGYGSVWNLSRVFRDGEIGARHNPEFTMAEWYGVGEGRDGWRDQVAVTEALIRELASGGRQPPEHVEMSARRDAQGADAPRSPYSLLSYDDAFARFAGTPVLDLTAADLLSLAQDRGVTLPAGVEQDRDGLLNVLLAELVEPNLGTSATEGPCFLCDYPASQAALATVRRDPGRPPVAERFELYADGVELCNGYQELTDPAELRSRNAEQNRLRVAHGLEPLPEQSRLLAAMEHGLPRCSGVALGFDRLVMWLTGATALRDVIAFPHSIA</sequence>
<reference evidence="6 7" key="1">
    <citation type="journal article" date="2020" name="Syst. Appl. Microbiol.">
        <title>Alienimonas chondri sp. nov., a novel planctomycete isolated from the biofilm of the red alga Chondrus crispus.</title>
        <authorList>
            <person name="Vitorino I."/>
            <person name="Albuquerque L."/>
            <person name="Wiegand S."/>
            <person name="Kallscheuer N."/>
            <person name="da Costa M.S."/>
            <person name="Lobo-da-Cunha A."/>
            <person name="Jogler C."/>
            <person name="Lage O.M."/>
        </authorList>
    </citation>
    <scope>NUCLEOTIDE SEQUENCE [LARGE SCALE GENOMIC DNA]</scope>
    <source>
        <strain evidence="6 7">LzC2</strain>
    </source>
</reference>
<evidence type="ECO:0000256" key="1">
    <source>
        <dbReference type="ARBA" id="ARBA00022598"/>
    </source>
</evidence>
<dbReference type="InterPro" id="IPR006195">
    <property type="entry name" value="aa-tRNA-synth_II"/>
</dbReference>
<keyword evidence="6" id="KW-0251">Elongation factor</keyword>
<dbReference type="PANTHER" id="PTHR42918">
    <property type="entry name" value="LYSYL-TRNA SYNTHETASE"/>
    <property type="match status" value="1"/>
</dbReference>
<evidence type="ECO:0000313" key="6">
    <source>
        <dbReference type="EMBL" id="NNJ25513.1"/>
    </source>
</evidence>
<name>A0ABX1VBQ4_9PLAN</name>
<feature type="domain" description="Aminoacyl-transfer RNA synthetases class-II family profile" evidence="5">
    <location>
        <begin position="13"/>
        <end position="351"/>
    </location>
</feature>
<dbReference type="NCBIfam" id="NF006828">
    <property type="entry name" value="PRK09350.1"/>
    <property type="match status" value="1"/>
</dbReference>
<dbReference type="InterPro" id="IPR004525">
    <property type="entry name" value="EpmA"/>
</dbReference>
<keyword evidence="7" id="KW-1185">Reference proteome</keyword>
<dbReference type="InterPro" id="IPR045864">
    <property type="entry name" value="aa-tRNA-synth_II/BPL/LPL"/>
</dbReference>
<dbReference type="EC" id="6.3.1.-" evidence="6"/>
<dbReference type="NCBIfam" id="TIGR00462">
    <property type="entry name" value="genX"/>
    <property type="match status" value="1"/>
</dbReference>
<evidence type="ECO:0000259" key="5">
    <source>
        <dbReference type="PROSITE" id="PS50862"/>
    </source>
</evidence>
<dbReference type="Pfam" id="PF00152">
    <property type="entry name" value="tRNA-synt_2"/>
    <property type="match status" value="1"/>
</dbReference>
<dbReference type="InterPro" id="IPR004364">
    <property type="entry name" value="Aa-tRNA-synt_II"/>
</dbReference>
<accession>A0ABX1VBQ4</accession>
<dbReference type="Proteomes" id="UP000609651">
    <property type="component" value="Unassembled WGS sequence"/>
</dbReference>
<keyword evidence="2" id="KW-0547">Nucleotide-binding</keyword>
<keyword evidence="3" id="KW-0067">ATP-binding</keyword>
<feature type="region of interest" description="Disordered" evidence="4">
    <location>
        <begin position="141"/>
        <end position="164"/>
    </location>
</feature>
<evidence type="ECO:0000256" key="2">
    <source>
        <dbReference type="ARBA" id="ARBA00022741"/>
    </source>
</evidence>
<dbReference type="PROSITE" id="PS50862">
    <property type="entry name" value="AA_TRNA_LIGASE_II"/>
    <property type="match status" value="1"/>
</dbReference>
<dbReference type="GO" id="GO:0003746">
    <property type="term" value="F:translation elongation factor activity"/>
    <property type="evidence" value="ECO:0007669"/>
    <property type="project" value="UniProtKB-KW"/>
</dbReference>
<keyword evidence="1 6" id="KW-0436">Ligase</keyword>
<dbReference type="SUPFAM" id="SSF55681">
    <property type="entry name" value="Class II aaRS and biotin synthetases"/>
    <property type="match status" value="1"/>
</dbReference>
<organism evidence="6 7">
    <name type="scientific">Alienimonas chondri</name>
    <dbReference type="NCBI Taxonomy" id="2681879"/>
    <lineage>
        <taxon>Bacteria</taxon>
        <taxon>Pseudomonadati</taxon>
        <taxon>Planctomycetota</taxon>
        <taxon>Planctomycetia</taxon>
        <taxon>Planctomycetales</taxon>
        <taxon>Planctomycetaceae</taxon>
        <taxon>Alienimonas</taxon>
    </lineage>
</organism>